<gene>
    <name evidence="1" type="primary">B1008C01.24</name>
</gene>
<accession>Q5NAA0</accession>
<dbReference type="EMBL" id="AP003196">
    <property type="protein sequence ID" value="BAD81607.1"/>
    <property type="molecule type" value="Genomic_DNA"/>
</dbReference>
<reference evidence="1" key="1">
    <citation type="journal article" date="2002" name="Nature">
        <title>The genome sequence and structure of rice chromosome 1.</title>
        <authorList>
            <person name="Sasaki T."/>
            <person name="Matsumoto T."/>
            <person name="Yamamoto K."/>
            <person name="Sakata K."/>
            <person name="Baba T."/>
            <person name="Katayose Y."/>
            <person name="Wu J."/>
            <person name="Niimura Y."/>
            <person name="Cheng Z."/>
            <person name="Nagamura Y."/>
            <person name="Antonio B.A."/>
            <person name="Kanamori H."/>
            <person name="Hosokawa S."/>
            <person name="Masukawa M."/>
            <person name="Arikawa K."/>
            <person name="Chiden Y."/>
            <person name="Hayashi M."/>
            <person name="Okamoto M."/>
            <person name="Ando T."/>
            <person name="Aoki H."/>
            <person name="Arita K."/>
            <person name="Hamada M."/>
            <person name="Harada C."/>
            <person name="Hijishita S."/>
            <person name="Honda M."/>
            <person name="Ichikawa Y."/>
            <person name="Idonuma A."/>
            <person name="Iijima M."/>
            <person name="Ikeda M."/>
            <person name="Ikeno M."/>
            <person name="Itoh S."/>
            <person name="Itoh T."/>
            <person name="Itoh Y."/>
            <person name="Itoh Y."/>
            <person name="Iwabuchi A."/>
            <person name="Kamiya K."/>
            <person name="Karasawa W."/>
            <person name="Katagiri S."/>
            <person name="Kikuta A."/>
            <person name="Kobayashi N."/>
            <person name="Kono I."/>
            <person name="Machita K."/>
            <person name="Maehara T."/>
            <person name="Mizuno H."/>
            <person name="Mizubayashi T."/>
            <person name="Mukai Y."/>
            <person name="Nagasaki H."/>
            <person name="Nakashima M."/>
            <person name="Nakama Y."/>
            <person name="Nakamichi Y."/>
            <person name="Nakamura M."/>
            <person name="Namiki N."/>
            <person name="Negishi M."/>
            <person name="Ohta I."/>
            <person name="Ono N."/>
            <person name="Saji S."/>
            <person name="Sakai K."/>
            <person name="Shibata M."/>
            <person name="Shimokawa T."/>
            <person name="Shomura A."/>
            <person name="Song J."/>
            <person name="Takazaki Y."/>
            <person name="Terasawa K."/>
            <person name="Tsuji K."/>
            <person name="Waki K."/>
            <person name="Yamagata H."/>
            <person name="Yamane H."/>
            <person name="Yoshiki S."/>
            <person name="Yoshihara R."/>
            <person name="Yukawa K."/>
            <person name="Zhong H."/>
            <person name="Iwama H."/>
            <person name="Endo T."/>
            <person name="Ito H."/>
            <person name="Hahn J.H."/>
            <person name="Kim H.I."/>
            <person name="Eun M.Y."/>
            <person name="Yano M."/>
            <person name="Jiang J."/>
            <person name="Gojobori T."/>
        </authorList>
    </citation>
    <scope>NUCLEOTIDE SEQUENCE [LARGE SCALE GENOMIC DNA]</scope>
</reference>
<name>Q5NAA0_ORYSJ</name>
<protein>
    <submittedName>
        <fullName evidence="1">CREB-binding protein-like</fullName>
    </submittedName>
</protein>
<organism evidence="1">
    <name type="scientific">Oryza sativa subsp. japonica</name>
    <name type="common">Rice</name>
    <dbReference type="NCBI Taxonomy" id="39947"/>
    <lineage>
        <taxon>Eukaryota</taxon>
        <taxon>Viridiplantae</taxon>
        <taxon>Streptophyta</taxon>
        <taxon>Embryophyta</taxon>
        <taxon>Tracheophyta</taxon>
        <taxon>Spermatophyta</taxon>
        <taxon>Magnoliopsida</taxon>
        <taxon>Liliopsida</taxon>
        <taxon>Poales</taxon>
        <taxon>Poaceae</taxon>
        <taxon>BOP clade</taxon>
        <taxon>Oryzoideae</taxon>
        <taxon>Oryzeae</taxon>
        <taxon>Oryzinae</taxon>
        <taxon>Oryza</taxon>
        <taxon>Oryza sativa</taxon>
    </lineage>
</organism>
<sequence length="107" mass="11818">MEMPIYHDRVTPGPNNLPSCAYNVVSSTQGYKQYEHCNIGAANFAHSLADKPKQMPKRLANTIFTSCASTLPKCSPSIDVLHTGHIKEHFSGDADDTRILNVKKNEC</sequence>
<proteinExistence type="predicted"/>
<evidence type="ECO:0000313" key="1">
    <source>
        <dbReference type="EMBL" id="BAD81607.1"/>
    </source>
</evidence>
<dbReference type="AlphaFoldDB" id="Q5NAA0"/>
<dbReference type="Proteomes" id="UP000817658">
    <property type="component" value="Chromosome 1"/>
</dbReference>